<feature type="non-terminal residue" evidence="2">
    <location>
        <position position="1"/>
    </location>
</feature>
<dbReference type="InterPro" id="IPR001810">
    <property type="entry name" value="F-box_dom"/>
</dbReference>
<comment type="caution">
    <text evidence="2">The sequence shown here is derived from an EMBL/GenBank/DDBJ whole genome shotgun (WGS) entry which is preliminary data.</text>
</comment>
<dbReference type="EMBL" id="CAJNJQ010002616">
    <property type="protein sequence ID" value="CAE7181042.1"/>
    <property type="molecule type" value="Genomic_DNA"/>
</dbReference>
<evidence type="ECO:0000259" key="1">
    <source>
        <dbReference type="Pfam" id="PF12937"/>
    </source>
</evidence>
<feature type="domain" description="F-box" evidence="1">
    <location>
        <begin position="70"/>
        <end position="128"/>
    </location>
</feature>
<dbReference type="SUPFAM" id="SSF81383">
    <property type="entry name" value="F-box domain"/>
    <property type="match status" value="1"/>
</dbReference>
<name>A0A8H3HQX6_9AGAM</name>
<dbReference type="Pfam" id="PF12937">
    <property type="entry name" value="F-box-like"/>
    <property type="match status" value="1"/>
</dbReference>
<dbReference type="AlphaFoldDB" id="A0A8H3HQX6"/>
<reference evidence="2" key="1">
    <citation type="submission" date="2021-01" db="EMBL/GenBank/DDBJ databases">
        <authorList>
            <person name="Kaushik A."/>
        </authorList>
    </citation>
    <scope>NUCLEOTIDE SEQUENCE</scope>
    <source>
        <strain evidence="2">AG5</strain>
    </source>
</reference>
<accession>A0A8H3HQX6</accession>
<protein>
    <recommendedName>
        <fullName evidence="1">F-box domain-containing protein</fullName>
    </recommendedName>
</protein>
<evidence type="ECO:0000313" key="2">
    <source>
        <dbReference type="EMBL" id="CAE7181042.1"/>
    </source>
</evidence>
<dbReference type="Gene3D" id="1.20.1280.50">
    <property type="match status" value="1"/>
</dbReference>
<proteinExistence type="predicted"/>
<dbReference type="InterPro" id="IPR036047">
    <property type="entry name" value="F-box-like_dom_sf"/>
</dbReference>
<dbReference type="Proteomes" id="UP000663827">
    <property type="component" value="Unassembled WGS sequence"/>
</dbReference>
<evidence type="ECO:0000313" key="3">
    <source>
        <dbReference type="Proteomes" id="UP000663827"/>
    </source>
</evidence>
<organism evidence="2 3">
    <name type="scientific">Rhizoctonia solani</name>
    <dbReference type="NCBI Taxonomy" id="456999"/>
    <lineage>
        <taxon>Eukaryota</taxon>
        <taxon>Fungi</taxon>
        <taxon>Dikarya</taxon>
        <taxon>Basidiomycota</taxon>
        <taxon>Agaricomycotina</taxon>
        <taxon>Agaricomycetes</taxon>
        <taxon>Cantharellales</taxon>
        <taxon>Ceratobasidiaceae</taxon>
        <taxon>Rhizoctonia</taxon>
    </lineage>
</organism>
<sequence length="192" mass="21628">VPTSTGDHNRLLIPKSRWIELPRTYLTHDIAFNKQTTTRTRLLKTMDSIRSKPLSVAPAPQRAQNQQEHISRMPPELLVRIFKFDLGAQNSPRKLRSEARLLRIISLSSVCSRWRTAALETSSFWTCIPLHFNNNLVAACVARAGDMPLEVVGVDRNIGLVSGEPWPAACIGSVQQYAGRLNQPFHVYESSR</sequence>
<gene>
    <name evidence="2" type="ORF">RDB_LOCUS116770</name>
</gene>